<dbReference type="InterPro" id="IPR001680">
    <property type="entry name" value="WD40_rpt"/>
</dbReference>
<dbReference type="SMART" id="SM00320">
    <property type="entry name" value="WD40"/>
    <property type="match status" value="8"/>
</dbReference>
<dbReference type="Gene3D" id="1.20.960.30">
    <property type="match status" value="1"/>
</dbReference>
<keyword evidence="6" id="KW-0539">Nucleus</keyword>
<dbReference type="KEGG" id="qsa:O6P43_033872"/>
<dbReference type="SUPFAM" id="SSF50978">
    <property type="entry name" value="WD40 repeat-like"/>
    <property type="match status" value="1"/>
</dbReference>
<name>A0AAD7KRJ3_QUISA</name>
<dbReference type="Pfam" id="PF00400">
    <property type="entry name" value="WD40"/>
    <property type="match status" value="7"/>
</dbReference>
<proteinExistence type="predicted"/>
<dbReference type="PROSITE" id="PS50294">
    <property type="entry name" value="WD_REPEATS_REGION"/>
    <property type="match status" value="6"/>
</dbReference>
<dbReference type="SMART" id="SM00667">
    <property type="entry name" value="LisH"/>
    <property type="match status" value="1"/>
</dbReference>
<feature type="repeat" description="WD" evidence="7">
    <location>
        <begin position="206"/>
        <end position="247"/>
    </location>
</feature>
<dbReference type="CDD" id="cd00200">
    <property type="entry name" value="WD40"/>
    <property type="match status" value="1"/>
</dbReference>
<dbReference type="GO" id="GO:0000118">
    <property type="term" value="C:histone deacetylase complex"/>
    <property type="evidence" value="ECO:0007669"/>
    <property type="project" value="TreeGrafter"/>
</dbReference>
<dbReference type="GO" id="GO:0003714">
    <property type="term" value="F:transcription corepressor activity"/>
    <property type="evidence" value="ECO:0007669"/>
    <property type="project" value="InterPro"/>
</dbReference>
<feature type="repeat" description="WD" evidence="7">
    <location>
        <begin position="265"/>
        <end position="297"/>
    </location>
</feature>
<keyword evidence="2 7" id="KW-0853">WD repeat</keyword>
<evidence type="ECO:0000256" key="6">
    <source>
        <dbReference type="ARBA" id="ARBA00023242"/>
    </source>
</evidence>
<accession>A0AAD7KRJ3</accession>
<dbReference type="InterPro" id="IPR045183">
    <property type="entry name" value="Ebi-like"/>
</dbReference>
<keyword evidence="5" id="KW-0804">Transcription</keyword>
<dbReference type="Pfam" id="PF08513">
    <property type="entry name" value="LisH"/>
    <property type="match status" value="1"/>
</dbReference>
<comment type="caution">
    <text evidence="9">The sequence shown here is derived from an EMBL/GenBank/DDBJ whole genome shotgun (WGS) entry which is preliminary data.</text>
</comment>
<evidence type="ECO:0000256" key="3">
    <source>
        <dbReference type="ARBA" id="ARBA00022737"/>
    </source>
</evidence>
<dbReference type="PROSITE" id="PS50896">
    <property type="entry name" value="LISH"/>
    <property type="match status" value="1"/>
</dbReference>
<evidence type="ECO:0000256" key="1">
    <source>
        <dbReference type="ARBA" id="ARBA00004123"/>
    </source>
</evidence>
<feature type="compositionally biased region" description="Basic and acidic residues" evidence="8">
    <location>
        <begin position="110"/>
        <end position="153"/>
    </location>
</feature>
<dbReference type="FunFam" id="2.130.10.10:FF:000218">
    <property type="entry name" value="WD40 repeat-containing protein HOS15"/>
    <property type="match status" value="1"/>
</dbReference>
<feature type="repeat" description="WD" evidence="7">
    <location>
        <begin position="431"/>
        <end position="481"/>
    </location>
</feature>
<evidence type="ECO:0000256" key="2">
    <source>
        <dbReference type="ARBA" id="ARBA00022574"/>
    </source>
</evidence>
<feature type="compositionally biased region" description="Basic and acidic residues" evidence="8">
    <location>
        <begin position="165"/>
        <end position="176"/>
    </location>
</feature>
<dbReference type="Gene3D" id="2.130.10.10">
    <property type="entry name" value="YVTN repeat-like/Quinoprotein amine dehydrogenase"/>
    <property type="match status" value="1"/>
</dbReference>
<protein>
    <submittedName>
        <fullName evidence="9">F-box-like/WD repeat-containing protein</fullName>
    </submittedName>
</protein>
<gene>
    <name evidence="9" type="ORF">O6P43_033872</name>
</gene>
<feature type="region of interest" description="Disordered" evidence="8">
    <location>
        <begin position="110"/>
        <end position="184"/>
    </location>
</feature>
<dbReference type="PROSITE" id="PS00678">
    <property type="entry name" value="WD_REPEATS_1"/>
    <property type="match status" value="3"/>
</dbReference>
<feature type="repeat" description="WD" evidence="7">
    <location>
        <begin position="482"/>
        <end position="523"/>
    </location>
</feature>
<keyword evidence="4" id="KW-0805">Transcription regulation</keyword>
<dbReference type="Proteomes" id="UP001163823">
    <property type="component" value="Chromosome 14"/>
</dbReference>
<keyword evidence="3" id="KW-0677">Repeat</keyword>
<sequence>MASITSVELNYLVFRYLQESGFTHSAFAFGYEAGINKCPIDGNLVPPGALITFVQKGLQYLEMEANLNNCDMDLDEDFSFLQPLDLITKDVRELRQMIIEKRKSLQKDKVKDFDKEHDGEHGRVREKERHEREKESEKDRERTEKDKGGEKQCLDQTDSQIVTDQEDKVTGKHEENGILGGPEPMDISTTATSQHCEFPKSDVTILEGHSSEVCACAFSPAGCLLASGSGDSTARIWNIAEGRCGSTSQNDAFNVVVLKHVRGRTNEKSKDVTTLDWNGEGTLLATGSYDGQARVWDTNGELKSTLSKHKGPIFSLKWNKKGDYLLTGSCDKTAIVWDVKTEEWKQQFEFHSGPTLDVDWRNNVSFATSSTDNIIHVCKIGENRPIKTFAGHQGEVNCVKWDPTGSLLASCSDDITAKIWSMKHEKYVHDLKEHSKEIYTLRWSPTGPGTSNANQKLVLASASFDSTVKLWDVELGKLLSSLNGHREPVYSVAFSPNGEYLASGSLDKSVHVWSLKEGKILRTFTGKGGIFEVCWNKEGDKIAACFADNTVCVLDFRM</sequence>
<keyword evidence="10" id="KW-1185">Reference proteome</keyword>
<feature type="compositionally biased region" description="Polar residues" evidence="8">
    <location>
        <begin position="154"/>
        <end position="163"/>
    </location>
</feature>
<dbReference type="AlphaFoldDB" id="A0AAD7KRJ3"/>
<dbReference type="InterPro" id="IPR015943">
    <property type="entry name" value="WD40/YVTN_repeat-like_dom_sf"/>
</dbReference>
<dbReference type="InterPro" id="IPR020472">
    <property type="entry name" value="WD40_PAC1"/>
</dbReference>
<evidence type="ECO:0000256" key="5">
    <source>
        <dbReference type="ARBA" id="ARBA00023163"/>
    </source>
</evidence>
<dbReference type="GO" id="GO:0006357">
    <property type="term" value="P:regulation of transcription by RNA polymerase II"/>
    <property type="evidence" value="ECO:0007669"/>
    <property type="project" value="TreeGrafter"/>
</dbReference>
<dbReference type="EMBL" id="JARAOO010000014">
    <property type="protein sequence ID" value="KAJ7944480.1"/>
    <property type="molecule type" value="Genomic_DNA"/>
</dbReference>
<evidence type="ECO:0000256" key="8">
    <source>
        <dbReference type="SAM" id="MobiDB-lite"/>
    </source>
</evidence>
<dbReference type="InterPro" id="IPR019775">
    <property type="entry name" value="WD40_repeat_CS"/>
</dbReference>
<dbReference type="FunFam" id="1.20.960.30:FF:000001">
    <property type="entry name" value="F-box-like/WD repeat-containing protein TBL1XR1"/>
    <property type="match status" value="1"/>
</dbReference>
<comment type="subcellular location">
    <subcellularLocation>
        <location evidence="1">Nucleus</location>
    </subcellularLocation>
</comment>
<evidence type="ECO:0000313" key="10">
    <source>
        <dbReference type="Proteomes" id="UP001163823"/>
    </source>
</evidence>
<reference evidence="9" key="1">
    <citation type="journal article" date="2023" name="Science">
        <title>Elucidation of the pathway for biosynthesis of saponin adjuvants from the soapbark tree.</title>
        <authorList>
            <person name="Reed J."/>
            <person name="Orme A."/>
            <person name="El-Demerdash A."/>
            <person name="Owen C."/>
            <person name="Martin L.B.B."/>
            <person name="Misra R.C."/>
            <person name="Kikuchi S."/>
            <person name="Rejzek M."/>
            <person name="Martin A.C."/>
            <person name="Harkess A."/>
            <person name="Leebens-Mack J."/>
            <person name="Louveau T."/>
            <person name="Stephenson M.J."/>
            <person name="Osbourn A."/>
        </authorList>
    </citation>
    <scope>NUCLEOTIDE SEQUENCE</scope>
    <source>
        <strain evidence="9">S10</strain>
    </source>
</reference>
<dbReference type="InterPro" id="IPR036322">
    <property type="entry name" value="WD40_repeat_dom_sf"/>
</dbReference>
<feature type="repeat" description="WD" evidence="7">
    <location>
        <begin position="306"/>
        <end position="347"/>
    </location>
</feature>
<dbReference type="PANTHER" id="PTHR22846">
    <property type="entry name" value="WD40 REPEAT PROTEIN"/>
    <property type="match status" value="1"/>
</dbReference>
<feature type="repeat" description="WD" evidence="7">
    <location>
        <begin position="389"/>
        <end position="430"/>
    </location>
</feature>
<dbReference type="PRINTS" id="PR00320">
    <property type="entry name" value="GPROTEINBRPT"/>
</dbReference>
<evidence type="ECO:0000313" key="9">
    <source>
        <dbReference type="EMBL" id="KAJ7944480.1"/>
    </source>
</evidence>
<dbReference type="PANTHER" id="PTHR22846:SF2">
    <property type="entry name" value="F-BOX-LIKE_WD REPEAT-CONTAINING PROTEIN EBI"/>
    <property type="match status" value="1"/>
</dbReference>
<organism evidence="9 10">
    <name type="scientific">Quillaja saponaria</name>
    <name type="common">Soap bark tree</name>
    <dbReference type="NCBI Taxonomy" id="32244"/>
    <lineage>
        <taxon>Eukaryota</taxon>
        <taxon>Viridiplantae</taxon>
        <taxon>Streptophyta</taxon>
        <taxon>Embryophyta</taxon>
        <taxon>Tracheophyta</taxon>
        <taxon>Spermatophyta</taxon>
        <taxon>Magnoliopsida</taxon>
        <taxon>eudicotyledons</taxon>
        <taxon>Gunneridae</taxon>
        <taxon>Pentapetalae</taxon>
        <taxon>rosids</taxon>
        <taxon>fabids</taxon>
        <taxon>Fabales</taxon>
        <taxon>Quillajaceae</taxon>
        <taxon>Quillaja</taxon>
    </lineage>
</organism>
<evidence type="ECO:0000256" key="4">
    <source>
        <dbReference type="ARBA" id="ARBA00023015"/>
    </source>
</evidence>
<dbReference type="InterPro" id="IPR006594">
    <property type="entry name" value="LisH"/>
</dbReference>
<evidence type="ECO:0000256" key="7">
    <source>
        <dbReference type="PROSITE-ProRule" id="PRU00221"/>
    </source>
</evidence>
<dbReference type="PROSITE" id="PS50082">
    <property type="entry name" value="WD_REPEATS_2"/>
    <property type="match status" value="6"/>
</dbReference>